<dbReference type="RefSeq" id="WP_003328105.1">
    <property type="nucleotide sequence ID" value="NC_014639.1"/>
</dbReference>
<protein>
    <recommendedName>
        <fullName evidence="3">YaaC</fullName>
    </recommendedName>
</protein>
<organism evidence="1 2">
    <name type="scientific">Bacillus atrophaeus (strain 1942)</name>
    <dbReference type="NCBI Taxonomy" id="720555"/>
    <lineage>
        <taxon>Bacteria</taxon>
        <taxon>Bacillati</taxon>
        <taxon>Bacillota</taxon>
        <taxon>Bacilli</taxon>
        <taxon>Bacillales</taxon>
        <taxon>Bacillaceae</taxon>
        <taxon>Bacillus</taxon>
    </lineage>
</organism>
<dbReference type="EMBL" id="CP002207">
    <property type="protein sequence ID" value="ADP34647.1"/>
    <property type="molecule type" value="Genomic_DNA"/>
</dbReference>
<reference evidence="1 2" key="1">
    <citation type="journal article" date="2011" name="Front. Microbiol.">
        <title>Genomic signatures of strain selection and enhancement in Bacillus atrophaeus var. globigii, a historical biowarfare simulant.</title>
        <authorList>
            <person name="Gibbons H.S."/>
            <person name="Broomall S.M."/>
            <person name="McNew L.A."/>
            <person name="Daligault H."/>
            <person name="Chapman C."/>
            <person name="Bruce D."/>
            <person name="Karavis M."/>
            <person name="Krepps M."/>
            <person name="McGregor P.A."/>
            <person name="Hong C."/>
            <person name="Park K.H."/>
            <person name="Akmal A."/>
            <person name="Feldman A."/>
            <person name="Lin J.S."/>
            <person name="Chang W.E."/>
            <person name="Higgs B.W."/>
            <person name="Demirev P."/>
            <person name="Lindquist J."/>
            <person name="Liem A."/>
            <person name="Fochler E."/>
            <person name="Read T.D."/>
            <person name="Tapia R."/>
            <person name="Johnson S."/>
            <person name="Bishop-Lilly K.A."/>
            <person name="Detter C."/>
            <person name="Han C."/>
            <person name="Sozhamannan S."/>
            <person name="Rosenzweig C.N."/>
            <person name="Skowronski E.W."/>
        </authorList>
    </citation>
    <scope>NUCLEOTIDE SEQUENCE [LARGE SCALE GENOMIC DNA]</scope>
    <source>
        <strain evidence="1 2">1942</strain>
    </source>
</reference>
<sequence>MTYQEWKDLSLFYSIESTQKFLEKVYKIKDIDDAKSHSFKNSERFIFFLKHAESFYKQASVSPLEIKPILLFYGMSQLLKACLITTDPSYPSHTSVLAHGVTARKRKKQNYCFIEDEVKIQRNGLCMHVMKHLFEKSGIEDERYTMKKLLTSVPELSSIFYFQQKEQFITRIEKRNEIVSVPESVVISYNMSDSRFAEYVSYHLQWEFFKKEQDNLLFHIPLKDKNPWTSTSILFDIEKEQYYIPNQRDQFLHLPEMAIHYLVLYNIGMIARYETEWWYELLTQHASDDYVIIQHFISITESKFPQYACMFLHQFI</sequence>
<gene>
    <name evidence="1" type="ordered locus">BATR1942_18650</name>
</gene>
<dbReference type="Pfam" id="PF14175">
    <property type="entry name" value="YaaC"/>
    <property type="match status" value="1"/>
</dbReference>
<name>A0ABN3ZKA3_BACA1</name>
<evidence type="ECO:0008006" key="3">
    <source>
        <dbReference type="Google" id="ProtNLM"/>
    </source>
</evidence>
<evidence type="ECO:0000313" key="2">
    <source>
        <dbReference type="Proteomes" id="UP000006867"/>
    </source>
</evidence>
<dbReference type="InterPro" id="IPR026988">
    <property type="entry name" value="YaaC-like"/>
</dbReference>
<evidence type="ECO:0000313" key="1">
    <source>
        <dbReference type="EMBL" id="ADP34647.1"/>
    </source>
</evidence>
<keyword evidence="2" id="KW-1185">Reference proteome</keyword>
<accession>A0ABN3ZKA3</accession>
<dbReference type="Proteomes" id="UP000006867">
    <property type="component" value="Chromosome"/>
</dbReference>
<proteinExistence type="predicted"/>